<comment type="similarity">
    <text evidence="2">Belongs to the TMEM170 family.</text>
</comment>
<evidence type="ECO:0000256" key="1">
    <source>
        <dbReference type="ARBA" id="ARBA00004141"/>
    </source>
</evidence>
<keyword evidence="4" id="KW-1133">Transmembrane helix</keyword>
<dbReference type="GO" id="GO:0016020">
    <property type="term" value="C:membrane"/>
    <property type="evidence" value="ECO:0007669"/>
    <property type="project" value="UniProtKB-SubCell"/>
</dbReference>
<sequence length="143" mass="16282">MVLLISSTYSVPIGYKVPPFPSLYWPAGSSERLYEVSSLYYTYDIWRFTVLWTIILFCCFHFIAGMWASLVKRDFKNGLIIMFLYIGIAGIEAIVSGTIVGLIITGVYRAGLCSVSTWIPLVWAVVQILWMVFTSYSMMNVFL</sequence>
<dbReference type="VEuPathDB" id="FungiDB:YALI1_E15197g"/>
<keyword evidence="5" id="KW-0472">Membrane</keyword>
<name>A0A1D8NI58_YARLL</name>
<keyword evidence="3" id="KW-0812">Transmembrane</keyword>
<evidence type="ECO:0000256" key="4">
    <source>
        <dbReference type="ARBA" id="ARBA00022989"/>
    </source>
</evidence>
<dbReference type="EMBL" id="CP017557">
    <property type="protein sequence ID" value="AOW05317.1"/>
    <property type="molecule type" value="Genomic_DNA"/>
</dbReference>
<evidence type="ECO:0000313" key="8">
    <source>
        <dbReference type="Proteomes" id="UP000182444"/>
    </source>
</evidence>
<evidence type="ECO:0008006" key="10">
    <source>
        <dbReference type="Google" id="ProtNLM"/>
    </source>
</evidence>
<proteinExistence type="inferred from homology"/>
<protein>
    <recommendedName>
        <fullName evidence="10">Integral membrane protein</fullName>
    </recommendedName>
</protein>
<evidence type="ECO:0000256" key="5">
    <source>
        <dbReference type="ARBA" id="ARBA00023136"/>
    </source>
</evidence>
<gene>
    <name evidence="7" type="ORF">B0I71DRAFT_129074</name>
    <name evidence="6" type="ORF">YALI1_E15197g</name>
</gene>
<evidence type="ECO:0000313" key="7">
    <source>
        <dbReference type="EMBL" id="RDW27482.1"/>
    </source>
</evidence>
<evidence type="ECO:0000256" key="3">
    <source>
        <dbReference type="ARBA" id="ARBA00022692"/>
    </source>
</evidence>
<dbReference type="AlphaFoldDB" id="A0A1D8NI58"/>
<dbReference type="VEuPathDB" id="FungiDB:YALI0_E12276g"/>
<dbReference type="Proteomes" id="UP000182444">
    <property type="component" value="Chromosome 1E"/>
</dbReference>
<dbReference type="Pfam" id="PF10190">
    <property type="entry name" value="Tmemb_170"/>
    <property type="match status" value="1"/>
</dbReference>
<dbReference type="OMA" id="RFTIFWT"/>
<dbReference type="PANTHER" id="PTHR22779:SF6">
    <property type="entry name" value="SD17342P"/>
    <property type="match status" value="1"/>
</dbReference>
<comment type="subcellular location">
    <subcellularLocation>
        <location evidence="1">Membrane</location>
        <topology evidence="1">Multi-pass membrane protein</topology>
    </subcellularLocation>
</comment>
<accession>A0A1D8NI58</accession>
<evidence type="ECO:0000313" key="9">
    <source>
        <dbReference type="Proteomes" id="UP000256601"/>
    </source>
</evidence>
<reference evidence="7 9" key="2">
    <citation type="submission" date="2018-07" db="EMBL/GenBank/DDBJ databases">
        <title>Draft Genome Assemblies for Five Robust Yarrowia lipolytica Strains Exhibiting High Lipid Production and Pentose Sugar Utilization and Sugar Alcohol Secretion from Undetoxified Lignocellulosic Biomass Hydrolysates.</title>
        <authorList>
            <consortium name="DOE Joint Genome Institute"/>
            <person name="Walker C."/>
            <person name="Ryu S."/>
            <person name="Na H."/>
            <person name="Zane M."/>
            <person name="LaButti K."/>
            <person name="Lipzen A."/>
            <person name="Haridas S."/>
            <person name="Barry K."/>
            <person name="Grigoriev I.V."/>
            <person name="Quarterman J."/>
            <person name="Slininger P."/>
            <person name="Dien B."/>
            <person name="Trinh C.T."/>
        </authorList>
    </citation>
    <scope>NUCLEOTIDE SEQUENCE [LARGE SCALE GENOMIC DNA]</scope>
    <source>
        <strain evidence="7 9">YB392</strain>
    </source>
</reference>
<reference evidence="6 8" key="1">
    <citation type="journal article" date="2016" name="PLoS ONE">
        <title>Sequence Assembly of Yarrowia lipolytica Strain W29/CLIB89 Shows Transposable Element Diversity.</title>
        <authorList>
            <person name="Magnan C."/>
            <person name="Yu J."/>
            <person name="Chang I."/>
            <person name="Jahn E."/>
            <person name="Kanomata Y."/>
            <person name="Wu J."/>
            <person name="Zeller M."/>
            <person name="Oakes M."/>
            <person name="Baldi P."/>
            <person name="Sandmeyer S."/>
        </authorList>
    </citation>
    <scope>NUCLEOTIDE SEQUENCE [LARGE SCALE GENOMIC DNA]</scope>
    <source>
        <strain evidence="6">CLIB89</strain>
        <strain evidence="8">CLIB89(W29)</strain>
    </source>
</reference>
<dbReference type="InterPro" id="IPR019334">
    <property type="entry name" value="TMEM170A/B/YPR153W-like"/>
</dbReference>
<dbReference type="eggNOG" id="ENOG502S0YM">
    <property type="taxonomic scope" value="Eukaryota"/>
</dbReference>
<dbReference type="Proteomes" id="UP000256601">
    <property type="component" value="Unassembled WGS sequence"/>
</dbReference>
<organism evidence="6 8">
    <name type="scientific">Yarrowia lipolytica</name>
    <name type="common">Candida lipolytica</name>
    <dbReference type="NCBI Taxonomy" id="4952"/>
    <lineage>
        <taxon>Eukaryota</taxon>
        <taxon>Fungi</taxon>
        <taxon>Dikarya</taxon>
        <taxon>Ascomycota</taxon>
        <taxon>Saccharomycotina</taxon>
        <taxon>Dipodascomycetes</taxon>
        <taxon>Dipodascales</taxon>
        <taxon>Dipodascales incertae sedis</taxon>
        <taxon>Yarrowia</taxon>
    </lineage>
</organism>
<dbReference type="PANTHER" id="PTHR22779">
    <property type="entry name" value="SD17342P"/>
    <property type="match status" value="1"/>
</dbReference>
<evidence type="ECO:0000313" key="6">
    <source>
        <dbReference type="EMBL" id="AOW05317.1"/>
    </source>
</evidence>
<evidence type="ECO:0000256" key="2">
    <source>
        <dbReference type="ARBA" id="ARBA00006325"/>
    </source>
</evidence>
<dbReference type="EMBL" id="KZ858962">
    <property type="protein sequence ID" value="RDW27482.1"/>
    <property type="molecule type" value="Genomic_DNA"/>
</dbReference>